<organism evidence="2 3">
    <name type="scientific">Diaporthe helianthi</name>
    <dbReference type="NCBI Taxonomy" id="158607"/>
    <lineage>
        <taxon>Eukaryota</taxon>
        <taxon>Fungi</taxon>
        <taxon>Dikarya</taxon>
        <taxon>Ascomycota</taxon>
        <taxon>Pezizomycotina</taxon>
        <taxon>Sordariomycetes</taxon>
        <taxon>Sordariomycetidae</taxon>
        <taxon>Diaporthales</taxon>
        <taxon>Diaporthaceae</taxon>
        <taxon>Diaporthe</taxon>
    </lineage>
</organism>
<reference evidence="2" key="1">
    <citation type="submission" date="2017-09" db="EMBL/GenBank/DDBJ databases">
        <title>Polyketide synthases of a Diaporthe helianthi virulent isolate.</title>
        <authorList>
            <person name="Baroncelli R."/>
        </authorList>
    </citation>
    <scope>NUCLEOTIDE SEQUENCE [LARGE SCALE GENOMIC DNA]</scope>
    <source>
        <strain evidence="2">7/96</strain>
    </source>
</reference>
<evidence type="ECO:0000313" key="3">
    <source>
        <dbReference type="Proteomes" id="UP000094444"/>
    </source>
</evidence>
<dbReference type="InParanoid" id="A0A2P5HHB1"/>
<dbReference type="OrthoDB" id="2823490at2759"/>
<protein>
    <submittedName>
        <fullName evidence="2">Uncharacterized protein</fullName>
    </submittedName>
</protein>
<gene>
    <name evidence="2" type="ORF">DHEL01_v211971</name>
</gene>
<proteinExistence type="predicted"/>
<feature type="region of interest" description="Disordered" evidence="1">
    <location>
        <begin position="39"/>
        <end position="59"/>
    </location>
</feature>
<comment type="caution">
    <text evidence="2">The sequence shown here is derived from an EMBL/GenBank/DDBJ whole genome shotgun (WGS) entry which is preliminary data.</text>
</comment>
<keyword evidence="3" id="KW-1185">Reference proteome</keyword>
<evidence type="ECO:0000313" key="2">
    <source>
        <dbReference type="EMBL" id="POS69638.1"/>
    </source>
</evidence>
<evidence type="ECO:0000256" key="1">
    <source>
        <dbReference type="SAM" id="MobiDB-lite"/>
    </source>
</evidence>
<accession>A0A2P5HHB1</accession>
<name>A0A2P5HHB1_DIAHE</name>
<dbReference type="Proteomes" id="UP000094444">
    <property type="component" value="Unassembled WGS sequence"/>
</dbReference>
<sequence length="208" mass="23451">MFYSFFQRFLRAGPSLDPDIPDRHITVRTLEINVVAPPAADAGGTEAKPEISVEPTTTEPEELTFQDMRALAWRRGSMPMIQAFDESDSDLESDDDNDNDDDTQFRVEDLAHWIGEHLSRLTTMSMMDYGGILYERIGTIEILLNGNTLRVFDLGSMLSEMAKYEQGYWAGGLNAFPASRRASFVYWKQSAEQGRRRASLPVVERAGS</sequence>
<dbReference type="EMBL" id="MAVT02002100">
    <property type="protein sequence ID" value="POS69638.1"/>
    <property type="molecule type" value="Genomic_DNA"/>
</dbReference>
<dbReference type="AlphaFoldDB" id="A0A2P5HHB1"/>